<reference evidence="2" key="2">
    <citation type="submission" date="2020-05" db="EMBL/GenBank/DDBJ databases">
        <title>Complete genome sequence of Bradyrhizobium diazoefficiens XF6 isolated from soybean nodule.</title>
        <authorList>
            <person name="Noda R."/>
            <person name="Kakizaki K."/>
            <person name="Minamisawa K."/>
        </authorList>
    </citation>
    <scope>NUCLEOTIDE SEQUENCE</scope>
    <source>
        <strain evidence="2">XF6</strain>
    </source>
</reference>
<sequence length="92" mass="9888">MTEIHSPPNQQLRIDEVWLFVSTDETGEGVCAGPLMGPGSLVPLIAADEARLNSLIPVAQQIAKESGKSIKLIKMSQRTDLMTIGPFGSRAQ</sequence>
<evidence type="ECO:0000313" key="1">
    <source>
        <dbReference type="EMBL" id="BCE55156.1"/>
    </source>
</evidence>
<gene>
    <name evidence="1" type="ORF">XF5B_26680</name>
    <name evidence="2" type="ORF">XF6B_26880</name>
</gene>
<dbReference type="EMBL" id="AP023096">
    <property type="protein sequence ID" value="BCE63889.1"/>
    <property type="molecule type" value="Genomic_DNA"/>
</dbReference>
<reference evidence="1" key="1">
    <citation type="submission" date="2020-05" db="EMBL/GenBank/DDBJ databases">
        <title>Complete genome sequence of Bradyrhizobium diazoefficiens XF5 isolated from soybean nodule.</title>
        <authorList>
            <person name="Noda R."/>
            <person name="Kakizaki K."/>
            <person name="Minamisawa K."/>
        </authorList>
    </citation>
    <scope>NUCLEOTIDE SEQUENCE</scope>
    <source>
        <strain evidence="1">XF5</strain>
    </source>
</reference>
<evidence type="ECO:0000313" key="2">
    <source>
        <dbReference type="EMBL" id="BCE63889.1"/>
    </source>
</evidence>
<dbReference type="RefSeq" id="WP_182869732.1">
    <property type="nucleotide sequence ID" value="NZ_AP022638.1"/>
</dbReference>
<dbReference type="EMBL" id="AP023095">
    <property type="protein sequence ID" value="BCE55156.1"/>
    <property type="molecule type" value="Genomic_DNA"/>
</dbReference>
<proteinExistence type="predicted"/>
<accession>A0A810AHH8</accession>
<organism evidence="2">
    <name type="scientific">Bradyrhizobium diazoefficiens</name>
    <dbReference type="NCBI Taxonomy" id="1355477"/>
    <lineage>
        <taxon>Bacteria</taxon>
        <taxon>Pseudomonadati</taxon>
        <taxon>Pseudomonadota</taxon>
        <taxon>Alphaproteobacteria</taxon>
        <taxon>Hyphomicrobiales</taxon>
        <taxon>Nitrobacteraceae</taxon>
        <taxon>Bradyrhizobium</taxon>
    </lineage>
</organism>
<name>A0A810AHH8_9BRAD</name>
<dbReference type="AlphaFoldDB" id="A0A810AHH8"/>
<protein>
    <submittedName>
        <fullName evidence="2">Uncharacterized protein</fullName>
    </submittedName>
</protein>